<evidence type="ECO:0000256" key="5">
    <source>
        <dbReference type="SAM" id="MobiDB-lite"/>
    </source>
</evidence>
<dbReference type="SMART" id="SM00184">
    <property type="entry name" value="RING"/>
    <property type="match status" value="1"/>
</dbReference>
<evidence type="ECO:0000313" key="8">
    <source>
        <dbReference type="Proteomes" id="UP000824890"/>
    </source>
</evidence>
<dbReference type="Gene3D" id="3.40.50.2000">
    <property type="entry name" value="Glycogen Phosphorylase B"/>
    <property type="match status" value="2"/>
</dbReference>
<dbReference type="PANTHER" id="PTHR11926:SF1333">
    <property type="entry name" value="(RAPE) HYPOTHETICAL PROTEIN"/>
    <property type="match status" value="1"/>
</dbReference>
<comment type="caution">
    <text evidence="7">The sequence shown here is derived from an EMBL/GenBank/DDBJ whole genome shotgun (WGS) entry which is preliminary data.</text>
</comment>
<dbReference type="SUPFAM" id="SSF57850">
    <property type="entry name" value="RING/U-box"/>
    <property type="match status" value="1"/>
</dbReference>
<organism evidence="7 8">
    <name type="scientific">Brassica napus</name>
    <name type="common">Rape</name>
    <dbReference type="NCBI Taxonomy" id="3708"/>
    <lineage>
        <taxon>Eukaryota</taxon>
        <taxon>Viridiplantae</taxon>
        <taxon>Streptophyta</taxon>
        <taxon>Embryophyta</taxon>
        <taxon>Tracheophyta</taxon>
        <taxon>Spermatophyta</taxon>
        <taxon>Magnoliopsida</taxon>
        <taxon>eudicotyledons</taxon>
        <taxon>Gunneridae</taxon>
        <taxon>Pentapetalae</taxon>
        <taxon>rosids</taxon>
        <taxon>malvids</taxon>
        <taxon>Brassicales</taxon>
        <taxon>Brassicaceae</taxon>
        <taxon>Brassiceae</taxon>
        <taxon>Brassica</taxon>
    </lineage>
</organism>
<dbReference type="Pfam" id="PF06547">
    <property type="entry name" value="DUF1117"/>
    <property type="match status" value="1"/>
</dbReference>
<name>A0ABQ8A848_BRANA</name>
<feature type="region of interest" description="Disordered" evidence="5">
    <location>
        <begin position="863"/>
        <end position="883"/>
    </location>
</feature>
<evidence type="ECO:0000256" key="3">
    <source>
        <dbReference type="ARBA" id="ARBA00022679"/>
    </source>
</evidence>
<evidence type="ECO:0000256" key="2">
    <source>
        <dbReference type="ARBA" id="ARBA00022676"/>
    </source>
</evidence>
<dbReference type="InterPro" id="IPR010543">
    <property type="entry name" value="DUF1117"/>
</dbReference>
<dbReference type="InterPro" id="IPR002213">
    <property type="entry name" value="UDP_glucos_trans"/>
</dbReference>
<feature type="compositionally biased region" description="Polar residues" evidence="5">
    <location>
        <begin position="902"/>
        <end position="911"/>
    </location>
</feature>
<keyword evidence="4" id="KW-0862">Zinc</keyword>
<dbReference type="Proteomes" id="UP000824890">
    <property type="component" value="Unassembled WGS sequence"/>
</dbReference>
<protein>
    <recommendedName>
        <fullName evidence="6">RING-type domain-containing protein</fullName>
    </recommendedName>
</protein>
<dbReference type="CDD" id="cd03784">
    <property type="entry name" value="GT1_Gtf-like"/>
    <property type="match status" value="1"/>
</dbReference>
<feature type="region of interest" description="Disordered" evidence="5">
    <location>
        <begin position="662"/>
        <end position="685"/>
    </location>
</feature>
<evidence type="ECO:0000256" key="4">
    <source>
        <dbReference type="PROSITE-ProRule" id="PRU00175"/>
    </source>
</evidence>
<dbReference type="Pfam" id="PF13639">
    <property type="entry name" value="zf-RING_2"/>
    <property type="match status" value="1"/>
</dbReference>
<feature type="region of interest" description="Disordered" evidence="5">
    <location>
        <begin position="898"/>
        <end position="917"/>
    </location>
</feature>
<feature type="compositionally biased region" description="Gly residues" evidence="5">
    <location>
        <begin position="870"/>
        <end position="881"/>
    </location>
</feature>
<accession>A0ABQ8A848</accession>
<dbReference type="CDD" id="cd16667">
    <property type="entry name" value="RING-H2_RNF126-like"/>
    <property type="match status" value="1"/>
</dbReference>
<keyword evidence="4" id="KW-0863">Zinc-finger</keyword>
<keyword evidence="4" id="KW-0479">Metal-binding</keyword>
<proteinExistence type="inferred from homology"/>
<gene>
    <name evidence="7" type="ORF">HID58_051151</name>
</gene>
<dbReference type="PANTHER" id="PTHR11926">
    <property type="entry name" value="GLUCOSYL/GLUCURONOSYL TRANSFERASES"/>
    <property type="match status" value="1"/>
</dbReference>
<keyword evidence="8" id="KW-1185">Reference proteome</keyword>
<dbReference type="InterPro" id="IPR001841">
    <property type="entry name" value="Znf_RING"/>
</dbReference>
<evidence type="ECO:0000313" key="7">
    <source>
        <dbReference type="EMBL" id="KAH0888722.1"/>
    </source>
</evidence>
<keyword evidence="3" id="KW-0808">Transferase</keyword>
<evidence type="ECO:0000256" key="1">
    <source>
        <dbReference type="ARBA" id="ARBA00009995"/>
    </source>
</evidence>
<feature type="non-terminal residue" evidence="7">
    <location>
        <position position="1"/>
    </location>
</feature>
<sequence length="945" mass="104310">KRQGKPLICPITTKLSHEPRACPSTQLIKFLKLSYPQCIRSEERMDEKLVKRRIVLVPVPAQGHVTPIMQLGKALHSKGFSITVIQTQYNRVSSSQDFSDFQFLTIPGTLTDSDLNNLGALRFLIKLNQICEASFKHCFGQLLQEQVSRDDIACVIYDEYMYFSAAAFKEFQLPSVIFSTTNATAFVCRSALSKFNADKFLIDMKDPEVQNSLFPGLDPLRYKDLPTSAFGTLDDSINLYSEAVNTRTASTVIIISASCLESSSLSRLQRELQVPVYPIGPLHIAASAPSNLLVEDRSCIEWLDKQKPSSVVYISLGSLGLMENKDMLEMARGLSNCNQPFLWVIRPGSVPGSEWTESLPEEFSKLVSERGYIVKWAPQMEVLRHRAVGGFWSHCGWNSTLESIGEGVPMICRPITGDQKVNARECLENWDSFGRRAGERNCGERVVKRLIVDEEGEDMRKRAMDLKEKLEASVRSGVLDALNPVLTIDGKIKLVSPKLQLNLSFSDKAVSTLVLLARFTGGNDVVHWLSQKKRRSNGFHKGPPQTANTAFPLSAFGQKTQNSPTLYVTTVNTSAISYPVKHSPRVYSHCMRFVSVWSESEQGATTVSVSCPHCDGGFIEEITDPSSAAAAELTPPPSTEVRSIINNRRSIIRRRRSTPHPSFNPVIVLQGGDGERDDGEEEEARDRRRAYEFYYDDGSGLGLRPLPDSVSEILMGSGSGNPPASKSAIESLPRVEISDCHVGAEANCAVCTEVFEAESEAREMPCKHIFHEDCIVPWLSIRNSCPVCRFELPSESNGEEGDNNPVGMTIWRLPGGGFAVGRFNAAMREGERVLPVVLTEMDGGGVGGNSEGPRRISWVRANGTFESGSSNGGGGGSGSGGRLRRMVRGMVSLMRRVRPNRAVSSSSNQLGVDSEVETRVMDRSNSVLRRYFGRSRSNRDSSVLH</sequence>
<feature type="domain" description="RING-type" evidence="6">
    <location>
        <begin position="748"/>
        <end position="789"/>
    </location>
</feature>
<dbReference type="PROSITE" id="PS50089">
    <property type="entry name" value="ZF_RING_2"/>
    <property type="match status" value="1"/>
</dbReference>
<dbReference type="Pfam" id="PF00201">
    <property type="entry name" value="UDPGT"/>
    <property type="match status" value="1"/>
</dbReference>
<keyword evidence="2" id="KW-0328">Glycosyltransferase</keyword>
<dbReference type="Gene3D" id="3.30.40.10">
    <property type="entry name" value="Zinc/RING finger domain, C3HC4 (zinc finger)"/>
    <property type="match status" value="1"/>
</dbReference>
<dbReference type="EMBL" id="JAGKQM010000013">
    <property type="protein sequence ID" value="KAH0888722.1"/>
    <property type="molecule type" value="Genomic_DNA"/>
</dbReference>
<comment type="similarity">
    <text evidence="1">Belongs to the UDP-glycosyltransferase family.</text>
</comment>
<reference evidence="7 8" key="1">
    <citation type="submission" date="2021-05" db="EMBL/GenBank/DDBJ databases">
        <title>Genome Assembly of Synthetic Allotetraploid Brassica napus Reveals Homoeologous Exchanges between Subgenomes.</title>
        <authorList>
            <person name="Davis J.T."/>
        </authorList>
    </citation>
    <scope>NUCLEOTIDE SEQUENCE [LARGE SCALE GENOMIC DNA]</scope>
    <source>
        <strain evidence="8">cv. Da-Ae</strain>
        <tissue evidence="7">Seedling</tissue>
    </source>
</reference>
<dbReference type="InterPro" id="IPR013083">
    <property type="entry name" value="Znf_RING/FYVE/PHD"/>
</dbReference>
<evidence type="ECO:0000259" key="6">
    <source>
        <dbReference type="PROSITE" id="PS50089"/>
    </source>
</evidence>
<dbReference type="SUPFAM" id="SSF53756">
    <property type="entry name" value="UDP-Glycosyltransferase/glycogen phosphorylase"/>
    <property type="match status" value="1"/>
</dbReference>